<feature type="region of interest" description="Disordered" evidence="1">
    <location>
        <begin position="104"/>
        <end position="143"/>
    </location>
</feature>
<name>A0AAV4W0Y1_9ARAC</name>
<evidence type="ECO:0000313" key="2">
    <source>
        <dbReference type="EMBL" id="GIY75569.1"/>
    </source>
</evidence>
<dbReference type="AlphaFoldDB" id="A0AAV4W0Y1"/>
<organism evidence="2 3">
    <name type="scientific">Caerostris darwini</name>
    <dbReference type="NCBI Taxonomy" id="1538125"/>
    <lineage>
        <taxon>Eukaryota</taxon>
        <taxon>Metazoa</taxon>
        <taxon>Ecdysozoa</taxon>
        <taxon>Arthropoda</taxon>
        <taxon>Chelicerata</taxon>
        <taxon>Arachnida</taxon>
        <taxon>Araneae</taxon>
        <taxon>Araneomorphae</taxon>
        <taxon>Entelegynae</taxon>
        <taxon>Araneoidea</taxon>
        <taxon>Araneidae</taxon>
        <taxon>Caerostris</taxon>
    </lineage>
</organism>
<protein>
    <submittedName>
        <fullName evidence="2">Uncharacterized protein</fullName>
    </submittedName>
</protein>
<comment type="caution">
    <text evidence="2">The sequence shown here is derived from an EMBL/GenBank/DDBJ whole genome shotgun (WGS) entry which is preliminary data.</text>
</comment>
<gene>
    <name evidence="2" type="ORF">CDAR_175231</name>
</gene>
<evidence type="ECO:0000313" key="3">
    <source>
        <dbReference type="Proteomes" id="UP001054837"/>
    </source>
</evidence>
<dbReference type="EMBL" id="BPLQ01013878">
    <property type="protein sequence ID" value="GIY75569.1"/>
    <property type="molecule type" value="Genomic_DNA"/>
</dbReference>
<dbReference type="Proteomes" id="UP001054837">
    <property type="component" value="Unassembled WGS sequence"/>
</dbReference>
<reference evidence="2 3" key="1">
    <citation type="submission" date="2021-06" db="EMBL/GenBank/DDBJ databases">
        <title>Caerostris darwini draft genome.</title>
        <authorList>
            <person name="Kono N."/>
            <person name="Arakawa K."/>
        </authorList>
    </citation>
    <scope>NUCLEOTIDE SEQUENCE [LARGE SCALE GENOMIC DNA]</scope>
</reference>
<proteinExistence type="predicted"/>
<sequence length="223" mass="25159">MEPITEPIMGTSVNFGKGGGRNISRQPPGQTLERSSINGMINVHGDSQWTVPSARLNGAKDSIYGQRKTQKLSPSKYPCVYQFPFCYYIFHEHHSSLKKISGRYRPADKRTGPRLQGAKQAARPHTRSRPTSDRSSSRCSLNPCMLEDARSPSSGGHTSTEQLMAQELWSHESFMATECCYCYSDARDRTENKILSIVDCMGCMIVDVLFRIKFIVYCKKDMK</sequence>
<evidence type="ECO:0000256" key="1">
    <source>
        <dbReference type="SAM" id="MobiDB-lite"/>
    </source>
</evidence>
<keyword evidence="3" id="KW-1185">Reference proteome</keyword>
<accession>A0AAV4W0Y1</accession>